<accession>A0A0D6ELA6</accession>
<feature type="compositionally biased region" description="Low complexity" evidence="1">
    <location>
        <begin position="289"/>
        <end position="312"/>
    </location>
</feature>
<feature type="compositionally biased region" description="Low complexity" evidence="1">
    <location>
        <begin position="187"/>
        <end position="196"/>
    </location>
</feature>
<dbReference type="Proteomes" id="UP000243876">
    <property type="component" value="Unassembled WGS sequence"/>
</dbReference>
<feature type="region of interest" description="Disordered" evidence="1">
    <location>
        <begin position="166"/>
        <end position="327"/>
    </location>
</feature>
<dbReference type="EMBL" id="CENE01000008">
    <property type="protein sequence ID" value="CEQ40666.1"/>
    <property type="molecule type" value="Genomic_DNA"/>
</dbReference>
<feature type="compositionally biased region" description="Basic and acidic residues" evidence="1">
    <location>
        <begin position="427"/>
        <end position="437"/>
    </location>
</feature>
<organism evidence="2 3">
    <name type="scientific">Sporidiobolus salmonicolor</name>
    <name type="common">Yeast-like fungus</name>
    <name type="synonym">Sporobolomyces salmonicolor</name>
    <dbReference type="NCBI Taxonomy" id="5005"/>
    <lineage>
        <taxon>Eukaryota</taxon>
        <taxon>Fungi</taxon>
        <taxon>Dikarya</taxon>
        <taxon>Basidiomycota</taxon>
        <taxon>Pucciniomycotina</taxon>
        <taxon>Microbotryomycetes</taxon>
        <taxon>Sporidiobolales</taxon>
        <taxon>Sporidiobolaceae</taxon>
        <taxon>Sporobolomyces</taxon>
    </lineage>
</organism>
<dbReference type="OrthoDB" id="10264870at2759"/>
<dbReference type="AlphaFoldDB" id="A0A0D6ELA6"/>
<feature type="compositionally biased region" description="Low complexity" evidence="1">
    <location>
        <begin position="90"/>
        <end position="104"/>
    </location>
</feature>
<feature type="compositionally biased region" description="Polar residues" evidence="1">
    <location>
        <begin position="222"/>
        <end position="233"/>
    </location>
</feature>
<feature type="compositionally biased region" description="Acidic residues" evidence="1">
    <location>
        <begin position="170"/>
        <end position="185"/>
    </location>
</feature>
<keyword evidence="3" id="KW-1185">Reference proteome</keyword>
<evidence type="ECO:0000313" key="2">
    <source>
        <dbReference type="EMBL" id="CEQ40666.1"/>
    </source>
</evidence>
<feature type="region of interest" description="Disordered" evidence="1">
    <location>
        <begin position="78"/>
        <end position="124"/>
    </location>
</feature>
<proteinExistence type="predicted"/>
<reference evidence="3" key="1">
    <citation type="submission" date="2015-02" db="EMBL/GenBank/DDBJ databases">
        <authorList>
            <person name="Gon?alves P."/>
        </authorList>
    </citation>
    <scope>NUCLEOTIDE SEQUENCE [LARGE SCALE GENOMIC DNA]</scope>
</reference>
<gene>
    <name evidence="2" type="primary">SPOSA6832_02300</name>
</gene>
<name>A0A0D6ELA6_SPOSA</name>
<feature type="non-terminal residue" evidence="2">
    <location>
        <position position="1"/>
    </location>
</feature>
<protein>
    <submittedName>
        <fullName evidence="2">SPOSA6832_02300-mRNA-1:cds</fullName>
    </submittedName>
</protein>
<evidence type="ECO:0000313" key="3">
    <source>
        <dbReference type="Proteomes" id="UP000243876"/>
    </source>
</evidence>
<feature type="compositionally biased region" description="Gly residues" evidence="1">
    <location>
        <begin position="400"/>
        <end position="411"/>
    </location>
</feature>
<evidence type="ECO:0000256" key="1">
    <source>
        <dbReference type="SAM" id="MobiDB-lite"/>
    </source>
</evidence>
<sequence>MLPDAATLQDRMLLLAYEEGMVEGVEARTAELVSGAIDVRFLFLLVPSTSSVIDETEPAQHYLKNMISSVISLVRDPSSLPSAVPPPRTSPLSAAPSPSAFAPAGAPPVPPAAPSPPAADAEEDEPFLRQPLTIADFHALFAISPGLLGPGGSTHSGAVERMYAVPPMDDSSDEEPGEGGEEPLEDPPANAAAAQDEAGDIKTTDTAPTKPQTVGKAPRLTATASRARTSSFYGSARPLPPPPAPSSTTAERVKFILDPSSLHGVPEGHPDVPHLLSTPSALQPPLPADPANSAGAGAHAAHPSGPGAAPPVGAGGAAAGGLSPKSLSLRNSLFPELAASASSTLAGRLGTAAAAASGEAGNGTTTDDGGDSDDHAHTSGAPTPANGAGAGGLKIKLGGAMTGTAGGGGAGAPAKGAAAGGGAGGKPNDKDKEAGRKLWDVVDSVKLLNGVLPP</sequence>
<feature type="compositionally biased region" description="Low complexity" evidence="1">
    <location>
        <begin position="349"/>
        <end position="367"/>
    </location>
</feature>
<feature type="region of interest" description="Disordered" evidence="1">
    <location>
        <begin position="349"/>
        <end position="437"/>
    </location>
</feature>
<feature type="compositionally biased region" description="Pro residues" evidence="1">
    <location>
        <begin position="105"/>
        <end position="117"/>
    </location>
</feature>
<feature type="compositionally biased region" description="Low complexity" evidence="1">
    <location>
        <begin position="378"/>
        <end position="399"/>
    </location>
</feature>